<evidence type="ECO:0000256" key="1">
    <source>
        <dbReference type="SAM" id="Phobius"/>
    </source>
</evidence>
<protein>
    <submittedName>
        <fullName evidence="2">Uncharacterized protein</fullName>
    </submittedName>
</protein>
<keyword evidence="1" id="KW-0812">Transmembrane</keyword>
<organism evidence="2">
    <name type="scientific">Fusarium oxysporum f. sp. conglutinans race 2 54008</name>
    <dbReference type="NCBI Taxonomy" id="1089457"/>
    <lineage>
        <taxon>Eukaryota</taxon>
        <taxon>Fungi</taxon>
        <taxon>Dikarya</taxon>
        <taxon>Ascomycota</taxon>
        <taxon>Pezizomycotina</taxon>
        <taxon>Sordariomycetes</taxon>
        <taxon>Hypocreomycetidae</taxon>
        <taxon>Hypocreales</taxon>
        <taxon>Nectriaceae</taxon>
        <taxon>Fusarium</taxon>
        <taxon>Fusarium oxysporum species complex</taxon>
    </lineage>
</organism>
<dbReference type="AlphaFoldDB" id="X0GWI6"/>
<dbReference type="Proteomes" id="UP000030676">
    <property type="component" value="Unassembled WGS sequence"/>
</dbReference>
<gene>
    <name evidence="2" type="ORF">FOPG_19540</name>
</gene>
<dbReference type="HOGENOM" id="CLU_3019848_0_0_1"/>
<reference evidence="2" key="1">
    <citation type="submission" date="2011-11" db="EMBL/GenBank/DDBJ databases">
        <title>The Genome Sequence of Fusarium oxysporum PHW808.</title>
        <authorList>
            <consortium name="The Broad Institute Genome Sequencing Platform"/>
            <person name="Ma L.-J."/>
            <person name="Gale L.R."/>
            <person name="Schwartz D.C."/>
            <person name="Zhou S."/>
            <person name="Corby-Kistler H."/>
            <person name="Young S.K."/>
            <person name="Zeng Q."/>
            <person name="Gargeya S."/>
            <person name="Fitzgerald M."/>
            <person name="Haas B."/>
            <person name="Abouelleil A."/>
            <person name="Alvarado L."/>
            <person name="Arachchi H.M."/>
            <person name="Berlin A."/>
            <person name="Brown A."/>
            <person name="Chapman S.B."/>
            <person name="Chen Z."/>
            <person name="Dunbar C."/>
            <person name="Freedman E."/>
            <person name="Gearin G."/>
            <person name="Goldberg J."/>
            <person name="Griggs A."/>
            <person name="Gujja S."/>
            <person name="Heiman D."/>
            <person name="Howarth C."/>
            <person name="Larson L."/>
            <person name="Lui A."/>
            <person name="MacDonald P.J.P."/>
            <person name="Montmayeur A."/>
            <person name="Murphy C."/>
            <person name="Neiman D."/>
            <person name="Pearson M."/>
            <person name="Priest M."/>
            <person name="Roberts A."/>
            <person name="Saif S."/>
            <person name="Shea T."/>
            <person name="Shenoy N."/>
            <person name="Sisk P."/>
            <person name="Stolte C."/>
            <person name="Sykes S."/>
            <person name="Wortman J."/>
            <person name="Nusbaum C."/>
            <person name="Birren B."/>
        </authorList>
    </citation>
    <scope>NUCLEOTIDE SEQUENCE [LARGE SCALE GENOMIC DNA]</scope>
    <source>
        <strain evidence="2">54008</strain>
    </source>
</reference>
<keyword evidence="1" id="KW-0472">Membrane</keyword>
<sequence>MMTEKLHPNACKLLAEFNIVNGISALVGAMSLVTVIFEGAKVDEDKLSLLAATSFL</sequence>
<evidence type="ECO:0000313" key="2">
    <source>
        <dbReference type="EMBL" id="EXL64191.1"/>
    </source>
</evidence>
<name>X0GWI6_FUSOX</name>
<reference evidence="2" key="2">
    <citation type="submission" date="2014-03" db="EMBL/GenBank/DDBJ databases">
        <title>The Genome Annotation of Fusarium oxysporum PHW808.</title>
        <authorList>
            <consortium name="The Broad Institute Genomics Platform"/>
            <person name="Ma L.-J."/>
            <person name="Corby-Kistler H."/>
            <person name="Broz K."/>
            <person name="Gale L.R."/>
            <person name="Jonkers W."/>
            <person name="O'Donnell K."/>
            <person name="Ploetz R."/>
            <person name="Steinberg C."/>
            <person name="Schwartz D.C."/>
            <person name="VanEtten H."/>
            <person name="Zhou S."/>
            <person name="Young S.K."/>
            <person name="Zeng Q."/>
            <person name="Gargeya S."/>
            <person name="Fitzgerald M."/>
            <person name="Abouelleil A."/>
            <person name="Alvarado L."/>
            <person name="Chapman S.B."/>
            <person name="Gainer-Dewar J."/>
            <person name="Goldberg J."/>
            <person name="Griggs A."/>
            <person name="Gujja S."/>
            <person name="Hansen M."/>
            <person name="Howarth C."/>
            <person name="Imamovic A."/>
            <person name="Ireland A."/>
            <person name="Larimer J."/>
            <person name="McCowan C."/>
            <person name="Murphy C."/>
            <person name="Pearson M."/>
            <person name="Poon T.W."/>
            <person name="Priest M."/>
            <person name="Roberts A."/>
            <person name="Saif S."/>
            <person name="Shea T."/>
            <person name="Sykes S."/>
            <person name="Wortman J."/>
            <person name="Nusbaum C."/>
            <person name="Birren B."/>
        </authorList>
    </citation>
    <scope>NUCLEOTIDE SEQUENCE</scope>
    <source>
        <strain evidence="2">54008</strain>
    </source>
</reference>
<feature type="non-terminal residue" evidence="2">
    <location>
        <position position="56"/>
    </location>
</feature>
<proteinExistence type="predicted"/>
<accession>X0GWI6</accession>
<keyword evidence="1" id="KW-1133">Transmembrane helix</keyword>
<dbReference type="OrthoDB" id="5066406at2759"/>
<dbReference type="EMBL" id="KK034281">
    <property type="protein sequence ID" value="EXL64191.1"/>
    <property type="molecule type" value="Genomic_DNA"/>
</dbReference>
<feature type="transmembrane region" description="Helical" evidence="1">
    <location>
        <begin position="20"/>
        <end position="40"/>
    </location>
</feature>